<dbReference type="AlphaFoldDB" id="A0A1B5Z7L1"/>
<sequence length="123" mass="13796">PDPALKIVCCQISPVISFYFYCSFITISNKTSTGMATEEHNVAKAEEFKVLANEAFKVYFANRAFAHLRLEEYGSAILDATKAIEVDTKAIEVDPKYSKGYYRRGAAHLGLGKFKEALKDFQQ</sequence>
<dbReference type="GO" id="GO:0006620">
    <property type="term" value="P:post-translational protein targeting to endoplasmic reticulum membrane"/>
    <property type="evidence" value="ECO:0007669"/>
    <property type="project" value="TreeGrafter"/>
</dbReference>
<dbReference type="OrthoDB" id="993101at2759"/>
<dbReference type="Gene3D" id="1.25.40.10">
    <property type="entry name" value="Tetratricopeptide repeat domain"/>
    <property type="match status" value="1"/>
</dbReference>
<feature type="non-terminal residue" evidence="3">
    <location>
        <position position="1"/>
    </location>
</feature>
<dbReference type="GO" id="GO:0060090">
    <property type="term" value="F:molecular adaptor activity"/>
    <property type="evidence" value="ECO:0007669"/>
    <property type="project" value="TreeGrafter"/>
</dbReference>
<evidence type="ECO:0000313" key="4">
    <source>
        <dbReference type="Proteomes" id="UP000242715"/>
    </source>
</evidence>
<dbReference type="Proteomes" id="UP000242715">
    <property type="component" value="Unassembled WGS sequence"/>
</dbReference>
<dbReference type="Pfam" id="PF13431">
    <property type="entry name" value="TPR_17"/>
    <property type="match status" value="1"/>
</dbReference>
<comment type="caution">
    <text evidence="3">The sequence shown here is derived from an EMBL/GenBank/DDBJ whole genome shotgun (WGS) entry which is preliminary data.</text>
</comment>
<keyword evidence="4" id="KW-1185">Reference proteome</keyword>
<dbReference type="InterPro" id="IPR011990">
    <property type="entry name" value="TPR-like_helical_dom_sf"/>
</dbReference>
<keyword evidence="1" id="KW-0677">Repeat</keyword>
<proteinExistence type="predicted"/>
<dbReference type="PROSITE" id="PS50293">
    <property type="entry name" value="TPR_REGION"/>
    <property type="match status" value="1"/>
</dbReference>
<dbReference type="EMBL" id="BCLP01045080">
    <property type="protein sequence ID" value="GAU10090.1"/>
    <property type="molecule type" value="Genomic_DNA"/>
</dbReference>
<keyword evidence="2" id="KW-0802">TPR repeat</keyword>
<evidence type="ECO:0000256" key="2">
    <source>
        <dbReference type="ARBA" id="ARBA00022803"/>
    </source>
</evidence>
<reference evidence="4" key="1">
    <citation type="journal article" date="2017" name="Front. Plant Sci.">
        <title>Climate Clever Clovers: New Paradigm to Reduce the Environmental Footprint of Ruminants by Breeding Low Methanogenic Forages Utilizing Haplotype Variation.</title>
        <authorList>
            <person name="Kaur P."/>
            <person name="Appels R."/>
            <person name="Bayer P.E."/>
            <person name="Keeble-Gagnere G."/>
            <person name="Wang J."/>
            <person name="Hirakawa H."/>
            <person name="Shirasawa K."/>
            <person name="Vercoe P."/>
            <person name="Stefanova K."/>
            <person name="Durmic Z."/>
            <person name="Nichols P."/>
            <person name="Revell C."/>
            <person name="Isobe S.N."/>
            <person name="Edwards D."/>
            <person name="Erskine W."/>
        </authorList>
    </citation>
    <scope>NUCLEOTIDE SEQUENCE [LARGE SCALE GENOMIC DNA]</scope>
    <source>
        <strain evidence="4">cv. Daliak</strain>
    </source>
</reference>
<evidence type="ECO:0000313" key="3">
    <source>
        <dbReference type="EMBL" id="GAU10090.1"/>
    </source>
</evidence>
<accession>A0A1B5Z7L1</accession>
<dbReference type="GO" id="GO:0072380">
    <property type="term" value="C:TRC complex"/>
    <property type="evidence" value="ECO:0007669"/>
    <property type="project" value="TreeGrafter"/>
</dbReference>
<name>A0A1B5Z7L1_TRISU</name>
<organism evidence="3 4">
    <name type="scientific">Trifolium subterraneum</name>
    <name type="common">Subterranean clover</name>
    <dbReference type="NCBI Taxonomy" id="3900"/>
    <lineage>
        <taxon>Eukaryota</taxon>
        <taxon>Viridiplantae</taxon>
        <taxon>Streptophyta</taxon>
        <taxon>Embryophyta</taxon>
        <taxon>Tracheophyta</taxon>
        <taxon>Spermatophyta</taxon>
        <taxon>Magnoliopsida</taxon>
        <taxon>eudicotyledons</taxon>
        <taxon>Gunneridae</taxon>
        <taxon>Pentapetalae</taxon>
        <taxon>rosids</taxon>
        <taxon>fabids</taxon>
        <taxon>Fabales</taxon>
        <taxon>Fabaceae</taxon>
        <taxon>Papilionoideae</taxon>
        <taxon>50 kb inversion clade</taxon>
        <taxon>NPAAA clade</taxon>
        <taxon>Hologalegina</taxon>
        <taxon>IRL clade</taxon>
        <taxon>Trifolieae</taxon>
        <taxon>Trifolium</taxon>
    </lineage>
</organism>
<dbReference type="InterPro" id="IPR047150">
    <property type="entry name" value="SGT"/>
</dbReference>
<dbReference type="SUPFAM" id="SSF48452">
    <property type="entry name" value="TPR-like"/>
    <property type="match status" value="1"/>
</dbReference>
<gene>
    <name evidence="3" type="ORF">TSUD_421280</name>
</gene>
<dbReference type="GO" id="GO:0016020">
    <property type="term" value="C:membrane"/>
    <property type="evidence" value="ECO:0007669"/>
    <property type="project" value="TreeGrafter"/>
</dbReference>
<evidence type="ECO:0000256" key="1">
    <source>
        <dbReference type="ARBA" id="ARBA00022737"/>
    </source>
</evidence>
<dbReference type="PANTHER" id="PTHR45831:SF2">
    <property type="entry name" value="LD24721P"/>
    <property type="match status" value="1"/>
</dbReference>
<protein>
    <submittedName>
        <fullName evidence="3">Uncharacterized protein</fullName>
    </submittedName>
</protein>
<dbReference type="PANTHER" id="PTHR45831">
    <property type="entry name" value="LD24721P"/>
    <property type="match status" value="1"/>
</dbReference>